<dbReference type="InterPro" id="IPR003018">
    <property type="entry name" value="GAF"/>
</dbReference>
<dbReference type="RefSeq" id="WP_167986070.1">
    <property type="nucleotide sequence ID" value="NZ_JAATEJ010000028.1"/>
</dbReference>
<dbReference type="InterPro" id="IPR013656">
    <property type="entry name" value="PAS_4"/>
</dbReference>
<dbReference type="PANTHER" id="PTHR43156">
    <property type="entry name" value="STAGE II SPORULATION PROTEIN E-RELATED"/>
    <property type="match status" value="1"/>
</dbReference>
<dbReference type="InterPro" id="IPR052016">
    <property type="entry name" value="Bact_Sigma-Reg"/>
</dbReference>
<feature type="domain" description="GAF" evidence="2">
    <location>
        <begin position="213"/>
        <end position="386"/>
    </location>
</feature>
<dbReference type="SUPFAM" id="SSF55874">
    <property type="entry name" value="ATPase domain of HSP90 chaperone/DNA topoisomerase II/histidine kinase"/>
    <property type="match status" value="1"/>
</dbReference>
<proteinExistence type="predicted"/>
<dbReference type="Gene3D" id="3.30.565.10">
    <property type="entry name" value="Histidine kinase-like ATPase, C-terminal domain"/>
    <property type="match status" value="1"/>
</dbReference>
<gene>
    <name evidence="3" type="ORF">HCN08_28050</name>
</gene>
<dbReference type="InterPro" id="IPR036457">
    <property type="entry name" value="PPM-type-like_dom_sf"/>
</dbReference>
<protein>
    <submittedName>
        <fullName evidence="3">SpoIIE family protein phosphatase</fullName>
    </submittedName>
</protein>
<keyword evidence="4" id="KW-1185">Reference proteome</keyword>
<dbReference type="Gene3D" id="3.30.450.40">
    <property type="match status" value="1"/>
</dbReference>
<accession>A0ABX0ZVK1</accession>
<dbReference type="SUPFAM" id="SSF55785">
    <property type="entry name" value="PYP-like sensor domain (PAS domain)"/>
    <property type="match status" value="1"/>
</dbReference>
<dbReference type="PANTHER" id="PTHR43156:SF2">
    <property type="entry name" value="STAGE II SPORULATION PROTEIN E"/>
    <property type="match status" value="1"/>
</dbReference>
<dbReference type="NCBIfam" id="TIGR00229">
    <property type="entry name" value="sensory_box"/>
    <property type="match status" value="1"/>
</dbReference>
<dbReference type="Pfam" id="PF07228">
    <property type="entry name" value="SpoIIE"/>
    <property type="match status" value="1"/>
</dbReference>
<dbReference type="InterPro" id="IPR029016">
    <property type="entry name" value="GAF-like_dom_sf"/>
</dbReference>
<dbReference type="InterPro" id="IPR001932">
    <property type="entry name" value="PPM-type_phosphatase-like_dom"/>
</dbReference>
<dbReference type="Pfam" id="PF08448">
    <property type="entry name" value="PAS_4"/>
    <property type="match status" value="1"/>
</dbReference>
<keyword evidence="1" id="KW-0378">Hydrolase</keyword>
<evidence type="ECO:0000259" key="2">
    <source>
        <dbReference type="SMART" id="SM00065"/>
    </source>
</evidence>
<dbReference type="Pfam" id="PF01590">
    <property type="entry name" value="GAF"/>
    <property type="match status" value="1"/>
</dbReference>
<dbReference type="Pfam" id="PF13581">
    <property type="entry name" value="HATPase_c_2"/>
    <property type="match status" value="1"/>
</dbReference>
<dbReference type="InterPro" id="IPR000014">
    <property type="entry name" value="PAS"/>
</dbReference>
<dbReference type="InterPro" id="IPR003594">
    <property type="entry name" value="HATPase_dom"/>
</dbReference>
<dbReference type="Proteomes" id="UP000734511">
    <property type="component" value="Unassembled WGS sequence"/>
</dbReference>
<dbReference type="SUPFAM" id="SSF55781">
    <property type="entry name" value="GAF domain-like"/>
    <property type="match status" value="1"/>
</dbReference>
<evidence type="ECO:0000313" key="4">
    <source>
        <dbReference type="Proteomes" id="UP000734511"/>
    </source>
</evidence>
<dbReference type="Gene3D" id="3.60.40.10">
    <property type="entry name" value="PPM-type phosphatase domain"/>
    <property type="match status" value="1"/>
</dbReference>
<reference evidence="3 4" key="1">
    <citation type="submission" date="2020-03" db="EMBL/GenBank/DDBJ databases">
        <title>WGS of actinomycetes isolated from Thailand.</title>
        <authorList>
            <person name="Thawai C."/>
        </authorList>
    </citation>
    <scope>NUCLEOTIDE SEQUENCE [LARGE SCALE GENOMIC DNA]</scope>
    <source>
        <strain evidence="3 4">PRB2-1</strain>
    </source>
</reference>
<evidence type="ECO:0000313" key="3">
    <source>
        <dbReference type="EMBL" id="NJP47226.1"/>
    </source>
</evidence>
<dbReference type="SMART" id="SM00065">
    <property type="entry name" value="GAF"/>
    <property type="match status" value="1"/>
</dbReference>
<dbReference type="InterPro" id="IPR036890">
    <property type="entry name" value="HATPase_C_sf"/>
</dbReference>
<sequence length="755" mass="81236">MADGSSFSFDTRGLVTSVSGAKGSRLDEAVGQPALDVLGLLLAASGKGGSPVLQLDAWRDGEDTVVAAVGSAASPGTARAESAYMSSAFDKSVAGIELYDADLRLLRSNRAARAVRGARAEDLTDRSAADLDAGLRLSPLLAEAMEPARACGDCPVVERDVSKGRRTYSVLALPLREGRAVIGAAAIVHDVTENVRAREERQLLAAVHARVGTTLGIMRTAQELASALTEDFADAVTVDVVEAVFHGEEGARPPVSSRAPLRRAAFSAAADFTSLYDVGEPSRFLFPTPYTQALSDLRPRLLDPHGSPADWHMHDSARADVLRRSGVHSMILAPVVQQGRVLGLVCLYRGRRDPTPFDRRDLALAEQVTARAAVHMDNARRYTRELTTAATLQRRLLPHHIPQLPALRTAYFWKPGGRTTHWFDVIALSGARVGLAMGQIPQHGLQASVDMGRFRTAFATLARMDLPPDELLAHLDDITHEMQQEDEAADGRPQPEGESTRCLYAIYDTITGQCAVACADWPAPLVTTPDGDTRPLDLPVGPPLGQTSGYERTCTTLAPRALLTLYSASMLRPAHGDDSFALLRRAAGTAAGDAQAACDNIVYALMDDHARGHGGGAVLTAVVRRLPEGDHVSWTAPRDEAAVARCRARARRQLAQWGLDDHVFATEVVISELVTNVLRHAGGEPHVRMIRNDRLTVEVSDESSTAPHLRHARAQDESGRGLLIAAALADRWGTRYGDRGKTVWVEQDLTAPDDA</sequence>
<dbReference type="InterPro" id="IPR035965">
    <property type="entry name" value="PAS-like_dom_sf"/>
</dbReference>
<organism evidence="3 4">
    <name type="scientific">Actinacidiphila epipremni</name>
    <dbReference type="NCBI Taxonomy" id="2053013"/>
    <lineage>
        <taxon>Bacteria</taxon>
        <taxon>Bacillati</taxon>
        <taxon>Actinomycetota</taxon>
        <taxon>Actinomycetes</taxon>
        <taxon>Kitasatosporales</taxon>
        <taxon>Streptomycetaceae</taxon>
        <taxon>Actinacidiphila</taxon>
    </lineage>
</organism>
<dbReference type="EMBL" id="JAATEJ010000028">
    <property type="protein sequence ID" value="NJP47226.1"/>
    <property type="molecule type" value="Genomic_DNA"/>
</dbReference>
<dbReference type="Gene3D" id="3.30.450.20">
    <property type="entry name" value="PAS domain"/>
    <property type="match status" value="1"/>
</dbReference>
<dbReference type="CDD" id="cd16936">
    <property type="entry name" value="HATPase_RsbW-like"/>
    <property type="match status" value="1"/>
</dbReference>
<name>A0ABX0ZVK1_9ACTN</name>
<evidence type="ECO:0000256" key="1">
    <source>
        <dbReference type="ARBA" id="ARBA00022801"/>
    </source>
</evidence>
<comment type="caution">
    <text evidence="3">The sequence shown here is derived from an EMBL/GenBank/DDBJ whole genome shotgun (WGS) entry which is preliminary data.</text>
</comment>